<dbReference type="Proteomes" id="UP000031668">
    <property type="component" value="Unassembled WGS sequence"/>
</dbReference>
<comment type="caution">
    <text evidence="1">The sequence shown here is derived from an EMBL/GenBank/DDBJ whole genome shotgun (WGS) entry which is preliminary data.</text>
</comment>
<accession>A0A0C2M1Y0</accession>
<proteinExistence type="predicted"/>
<evidence type="ECO:0000313" key="1">
    <source>
        <dbReference type="EMBL" id="KII61065.1"/>
    </source>
</evidence>
<dbReference type="AlphaFoldDB" id="A0A0C2M1Y0"/>
<evidence type="ECO:0000313" key="2">
    <source>
        <dbReference type="Proteomes" id="UP000031668"/>
    </source>
</evidence>
<keyword evidence="2" id="KW-1185">Reference proteome</keyword>
<sequence length="133" mass="15322">MLHFKNCFVHLIRANLIDIYEDDKIITPYKIKHTFPCIARILGEDERNNNAEFWFDDFDSPNWFLKVTMKTVSRPDISVENAGEPEAGDSCLTADSQRSFVIPYERNLFSRIIDLIRAHSDVGITTKVSDAII</sequence>
<protein>
    <submittedName>
        <fullName evidence="1">Uncharacterized protein</fullName>
    </submittedName>
</protein>
<gene>
    <name evidence="1" type="ORF">RF11_00197</name>
</gene>
<dbReference type="EMBL" id="JWZT01005380">
    <property type="protein sequence ID" value="KII61065.1"/>
    <property type="molecule type" value="Genomic_DNA"/>
</dbReference>
<reference evidence="1 2" key="1">
    <citation type="journal article" date="2014" name="Genome Biol. Evol.">
        <title>The genome of the myxosporean Thelohanellus kitauei shows adaptations to nutrient acquisition within its fish host.</title>
        <authorList>
            <person name="Yang Y."/>
            <person name="Xiong J."/>
            <person name="Zhou Z."/>
            <person name="Huo F."/>
            <person name="Miao W."/>
            <person name="Ran C."/>
            <person name="Liu Y."/>
            <person name="Zhang J."/>
            <person name="Feng J."/>
            <person name="Wang M."/>
            <person name="Wang M."/>
            <person name="Wang L."/>
            <person name="Yao B."/>
        </authorList>
    </citation>
    <scope>NUCLEOTIDE SEQUENCE [LARGE SCALE GENOMIC DNA]</scope>
    <source>
        <strain evidence="1">Wuqing</strain>
    </source>
</reference>
<name>A0A0C2M1Y0_THEKT</name>
<organism evidence="1 2">
    <name type="scientific">Thelohanellus kitauei</name>
    <name type="common">Myxosporean</name>
    <dbReference type="NCBI Taxonomy" id="669202"/>
    <lineage>
        <taxon>Eukaryota</taxon>
        <taxon>Metazoa</taxon>
        <taxon>Cnidaria</taxon>
        <taxon>Myxozoa</taxon>
        <taxon>Myxosporea</taxon>
        <taxon>Bivalvulida</taxon>
        <taxon>Platysporina</taxon>
        <taxon>Myxobolidae</taxon>
        <taxon>Thelohanellus</taxon>
    </lineage>
</organism>